<dbReference type="GO" id="GO:0031965">
    <property type="term" value="C:nuclear membrane"/>
    <property type="evidence" value="ECO:0007669"/>
    <property type="project" value="InterPro"/>
</dbReference>
<dbReference type="EMBL" id="ML987203">
    <property type="protein sequence ID" value="KAF2244147.1"/>
    <property type="molecule type" value="Genomic_DNA"/>
</dbReference>
<feature type="compositionally biased region" description="Basic and acidic residues" evidence="1">
    <location>
        <begin position="160"/>
        <end position="179"/>
    </location>
</feature>
<evidence type="ECO:0000256" key="1">
    <source>
        <dbReference type="SAM" id="MobiDB-lite"/>
    </source>
</evidence>
<dbReference type="PANTHER" id="PTHR28136:SF1">
    <property type="entry name" value="NUCLEUS EXPORT PROTEIN BRL1"/>
    <property type="match status" value="1"/>
</dbReference>
<gene>
    <name evidence="4" type="ORF">BU26DRAFT_522850</name>
</gene>
<organism evidence="4 5">
    <name type="scientific">Trematosphaeria pertusa</name>
    <dbReference type="NCBI Taxonomy" id="390896"/>
    <lineage>
        <taxon>Eukaryota</taxon>
        <taxon>Fungi</taxon>
        <taxon>Dikarya</taxon>
        <taxon>Ascomycota</taxon>
        <taxon>Pezizomycotina</taxon>
        <taxon>Dothideomycetes</taxon>
        <taxon>Pleosporomycetidae</taxon>
        <taxon>Pleosporales</taxon>
        <taxon>Massarineae</taxon>
        <taxon>Trematosphaeriaceae</taxon>
        <taxon>Trematosphaeria</taxon>
    </lineage>
</organism>
<dbReference type="Proteomes" id="UP000800094">
    <property type="component" value="Unassembled WGS sequence"/>
</dbReference>
<dbReference type="AlphaFoldDB" id="A0A6A6I1K3"/>
<feature type="region of interest" description="Disordered" evidence="1">
    <location>
        <begin position="1"/>
        <end position="211"/>
    </location>
</feature>
<dbReference type="SMART" id="SM01042">
    <property type="entry name" value="Brr6_like_C_C"/>
    <property type="match status" value="1"/>
</dbReference>
<evidence type="ECO:0000259" key="3">
    <source>
        <dbReference type="SMART" id="SM01042"/>
    </source>
</evidence>
<keyword evidence="2" id="KW-0472">Membrane</keyword>
<reference evidence="4" key="1">
    <citation type="journal article" date="2020" name="Stud. Mycol.">
        <title>101 Dothideomycetes genomes: a test case for predicting lifestyles and emergence of pathogens.</title>
        <authorList>
            <person name="Haridas S."/>
            <person name="Albert R."/>
            <person name="Binder M."/>
            <person name="Bloem J."/>
            <person name="Labutti K."/>
            <person name="Salamov A."/>
            <person name="Andreopoulos B."/>
            <person name="Baker S."/>
            <person name="Barry K."/>
            <person name="Bills G."/>
            <person name="Bluhm B."/>
            <person name="Cannon C."/>
            <person name="Castanera R."/>
            <person name="Culley D."/>
            <person name="Daum C."/>
            <person name="Ezra D."/>
            <person name="Gonzalez J."/>
            <person name="Henrissat B."/>
            <person name="Kuo A."/>
            <person name="Liang C."/>
            <person name="Lipzen A."/>
            <person name="Lutzoni F."/>
            <person name="Magnuson J."/>
            <person name="Mondo S."/>
            <person name="Nolan M."/>
            <person name="Ohm R."/>
            <person name="Pangilinan J."/>
            <person name="Park H.-J."/>
            <person name="Ramirez L."/>
            <person name="Alfaro M."/>
            <person name="Sun H."/>
            <person name="Tritt A."/>
            <person name="Yoshinaga Y."/>
            <person name="Zwiers L.-H."/>
            <person name="Turgeon B."/>
            <person name="Goodwin S."/>
            <person name="Spatafora J."/>
            <person name="Crous P."/>
            <person name="Grigoriev I."/>
        </authorList>
    </citation>
    <scope>NUCLEOTIDE SEQUENCE</scope>
    <source>
        <strain evidence="4">CBS 122368</strain>
    </source>
</reference>
<dbReference type="Pfam" id="PF10104">
    <property type="entry name" value="Brr6_like_C_C"/>
    <property type="match status" value="1"/>
</dbReference>
<protein>
    <recommendedName>
        <fullName evidence="3">Brl1/Brr6 domain-containing protein</fullName>
    </recommendedName>
</protein>
<evidence type="ECO:0000313" key="4">
    <source>
        <dbReference type="EMBL" id="KAF2244147.1"/>
    </source>
</evidence>
<evidence type="ECO:0000256" key="2">
    <source>
        <dbReference type="SAM" id="Phobius"/>
    </source>
</evidence>
<sequence length="428" mass="47683">MSHNRESFGGMDYQWENKHGPVNPQSPFVTAVQQPAKKRTHSVFDSPSKSGGFSTPNCPQLREPNSQHHFFSQQNKPPPYIPAHVQNSKTWEPRTPASVIDFSSGGETPNTPAQDSDAATPDTQMASKMGRLMSGDGKGTPKKSRRESIMNWVRSSPSPSKEKAKDDSRNYYSKKAEHRIMKRRSKKSKAALRDDDSDNEQTGNNNASALQEKPPLGFAAHIPGVLSWVEAHPHLPAVLSFYMQFIVNAAIGFMFLYIIYAGWSAVTNDINIEADKMSHDILHEIALCAKDYKDNYCGSKGRAPALEAACLNWETCMNRDAKKVARASVGAKTFAMIFNAFVEEFSYKSMVFVALFLVLKVLLARLVAVEMARSSGLLRRDQTQARARQEREEHADDLPQSQSSTYTPPRIEPAERTGFADPIIAENE</sequence>
<feature type="compositionally biased region" description="Polar residues" evidence="1">
    <location>
        <begin position="43"/>
        <end position="75"/>
    </location>
</feature>
<dbReference type="PANTHER" id="PTHR28136">
    <property type="entry name" value="NUCLEUS EXPORT PROTEIN BRR6"/>
    <property type="match status" value="1"/>
</dbReference>
<dbReference type="InterPro" id="IPR040202">
    <property type="entry name" value="Brl1/Brr6"/>
</dbReference>
<dbReference type="OrthoDB" id="5961at2759"/>
<dbReference type="GeneID" id="54583217"/>
<feature type="domain" description="Brl1/Brr6" evidence="3">
    <location>
        <begin position="239"/>
        <end position="365"/>
    </location>
</feature>
<name>A0A6A6I1K3_9PLEO</name>
<feature type="region of interest" description="Disordered" evidence="1">
    <location>
        <begin position="380"/>
        <end position="428"/>
    </location>
</feature>
<feature type="compositionally biased region" description="Polar residues" evidence="1">
    <location>
        <begin position="200"/>
        <end position="209"/>
    </location>
</feature>
<keyword evidence="5" id="KW-1185">Reference proteome</keyword>
<feature type="compositionally biased region" description="Basic and acidic residues" evidence="1">
    <location>
        <begin position="380"/>
        <end position="397"/>
    </location>
</feature>
<accession>A0A6A6I1K3</accession>
<keyword evidence="2" id="KW-1133">Transmembrane helix</keyword>
<dbReference type="GO" id="GO:0006998">
    <property type="term" value="P:nuclear envelope organization"/>
    <property type="evidence" value="ECO:0007669"/>
    <property type="project" value="InterPro"/>
</dbReference>
<dbReference type="RefSeq" id="XP_033679151.1">
    <property type="nucleotide sequence ID" value="XM_033829887.1"/>
</dbReference>
<keyword evidence="2" id="KW-0812">Transmembrane</keyword>
<feature type="compositionally biased region" description="Polar residues" evidence="1">
    <location>
        <begin position="23"/>
        <end position="33"/>
    </location>
</feature>
<dbReference type="GO" id="GO:0055088">
    <property type="term" value="P:lipid homeostasis"/>
    <property type="evidence" value="ECO:0007669"/>
    <property type="project" value="InterPro"/>
</dbReference>
<feature type="compositionally biased region" description="Basic residues" evidence="1">
    <location>
        <begin position="180"/>
        <end position="190"/>
    </location>
</feature>
<dbReference type="InterPro" id="IPR018767">
    <property type="entry name" value="Brl1/Brr6_dom"/>
</dbReference>
<feature type="transmembrane region" description="Helical" evidence="2">
    <location>
        <begin position="241"/>
        <end position="263"/>
    </location>
</feature>
<proteinExistence type="predicted"/>
<feature type="transmembrane region" description="Helical" evidence="2">
    <location>
        <begin position="350"/>
        <end position="369"/>
    </location>
</feature>
<feature type="compositionally biased region" description="Polar residues" evidence="1">
    <location>
        <begin position="105"/>
        <end position="114"/>
    </location>
</feature>
<evidence type="ECO:0000313" key="5">
    <source>
        <dbReference type="Proteomes" id="UP000800094"/>
    </source>
</evidence>